<keyword evidence="2" id="KW-1185">Reference proteome</keyword>
<dbReference type="AlphaFoldDB" id="A0A0K9GWN0"/>
<evidence type="ECO:0000313" key="2">
    <source>
        <dbReference type="Proteomes" id="UP000037146"/>
    </source>
</evidence>
<reference evidence="2" key="1">
    <citation type="submission" date="2015-07" db="EMBL/GenBank/DDBJ databases">
        <title>Genome sequencing project for genomic taxonomy and phylogenomics of Bacillus-like bacteria.</title>
        <authorList>
            <person name="Liu B."/>
            <person name="Wang J."/>
            <person name="Zhu Y."/>
            <person name="Liu G."/>
            <person name="Chen Q."/>
            <person name="Chen Z."/>
            <person name="Lan J."/>
            <person name="Che J."/>
            <person name="Ge C."/>
            <person name="Shi H."/>
            <person name="Pan Z."/>
            <person name="Liu X."/>
        </authorList>
    </citation>
    <scope>NUCLEOTIDE SEQUENCE [LARGE SCALE GENOMIC DNA]</scope>
    <source>
        <strain evidence="2">FJAT-27997</strain>
    </source>
</reference>
<accession>A0A0K9GWN0</accession>
<dbReference type="RefSeq" id="WP_049682374.1">
    <property type="nucleotide sequence ID" value="NZ_LFZW01000001.1"/>
</dbReference>
<protein>
    <submittedName>
        <fullName evidence="1">Uncharacterized protein</fullName>
    </submittedName>
</protein>
<dbReference type="Proteomes" id="UP000037146">
    <property type="component" value="Unassembled WGS sequence"/>
</dbReference>
<evidence type="ECO:0000313" key="1">
    <source>
        <dbReference type="EMBL" id="KMY51021.1"/>
    </source>
</evidence>
<sequence length="87" mass="10341">MENYISREVKQWVNTYGDEIELEIFEYSLSIHTRQRIFPISDRYFKVIATICREEPPFKDFFATGMAFQKSIAIKKAIQNLHNEAAY</sequence>
<comment type="caution">
    <text evidence="1">The sequence shown here is derived from an EMBL/GenBank/DDBJ whole genome shotgun (WGS) entry which is preliminary data.</text>
</comment>
<gene>
    <name evidence="1" type="ORF">AC625_17040</name>
</gene>
<name>A0A0K9GWN0_9BACI</name>
<dbReference type="EMBL" id="LFZW01000001">
    <property type="protein sequence ID" value="KMY51021.1"/>
    <property type="molecule type" value="Genomic_DNA"/>
</dbReference>
<dbReference type="OrthoDB" id="2893041at2"/>
<organism evidence="1 2">
    <name type="scientific">Peribacillus loiseleuriae</name>
    <dbReference type="NCBI Taxonomy" id="1679170"/>
    <lineage>
        <taxon>Bacteria</taxon>
        <taxon>Bacillati</taxon>
        <taxon>Bacillota</taxon>
        <taxon>Bacilli</taxon>
        <taxon>Bacillales</taxon>
        <taxon>Bacillaceae</taxon>
        <taxon>Peribacillus</taxon>
    </lineage>
</organism>
<dbReference type="PATRIC" id="fig|1679170.3.peg.3873"/>
<proteinExistence type="predicted"/>